<keyword evidence="1" id="KW-0175">Coiled coil</keyword>
<evidence type="ECO:0000256" key="1">
    <source>
        <dbReference type="SAM" id="Coils"/>
    </source>
</evidence>
<comment type="caution">
    <text evidence="2">The sequence shown here is derived from an EMBL/GenBank/DDBJ whole genome shotgun (WGS) entry which is preliminary data.</text>
</comment>
<evidence type="ECO:0000313" key="2">
    <source>
        <dbReference type="EMBL" id="MQL95782.1"/>
    </source>
</evidence>
<evidence type="ECO:0000313" key="3">
    <source>
        <dbReference type="Proteomes" id="UP000652761"/>
    </source>
</evidence>
<keyword evidence="3" id="KW-1185">Reference proteome</keyword>
<dbReference type="AlphaFoldDB" id="A0A843VB99"/>
<proteinExistence type="predicted"/>
<gene>
    <name evidence="2" type="ORF">Taro_028452</name>
</gene>
<feature type="coiled-coil region" evidence="1">
    <location>
        <begin position="284"/>
        <end position="357"/>
    </location>
</feature>
<accession>A0A843VB99</accession>
<name>A0A843VB99_COLES</name>
<protein>
    <submittedName>
        <fullName evidence="2">Uncharacterized protein</fullName>
    </submittedName>
</protein>
<reference evidence="2" key="1">
    <citation type="submission" date="2017-07" db="EMBL/GenBank/DDBJ databases">
        <title>Taro Niue Genome Assembly and Annotation.</title>
        <authorList>
            <person name="Atibalentja N."/>
            <person name="Keating K."/>
            <person name="Fields C.J."/>
        </authorList>
    </citation>
    <scope>NUCLEOTIDE SEQUENCE</scope>
    <source>
        <strain evidence="2">Niue_2</strain>
        <tissue evidence="2">Leaf</tissue>
    </source>
</reference>
<dbReference type="EMBL" id="NMUH01001834">
    <property type="protein sequence ID" value="MQL95782.1"/>
    <property type="molecule type" value="Genomic_DNA"/>
</dbReference>
<organism evidence="2 3">
    <name type="scientific">Colocasia esculenta</name>
    <name type="common">Wild taro</name>
    <name type="synonym">Arum esculentum</name>
    <dbReference type="NCBI Taxonomy" id="4460"/>
    <lineage>
        <taxon>Eukaryota</taxon>
        <taxon>Viridiplantae</taxon>
        <taxon>Streptophyta</taxon>
        <taxon>Embryophyta</taxon>
        <taxon>Tracheophyta</taxon>
        <taxon>Spermatophyta</taxon>
        <taxon>Magnoliopsida</taxon>
        <taxon>Liliopsida</taxon>
        <taxon>Araceae</taxon>
        <taxon>Aroideae</taxon>
        <taxon>Colocasieae</taxon>
        <taxon>Colocasia</taxon>
    </lineage>
</organism>
<dbReference type="Proteomes" id="UP000652761">
    <property type="component" value="Unassembled WGS sequence"/>
</dbReference>
<dbReference type="OrthoDB" id="676843at2759"/>
<sequence>MLISRDDMFVLIGDHRILVSSSDEHIGSIGTRRILRVYKVSQEKPAVGITQPGKMGEADFKEEIDHLRGQMDVPEEIMCLARGPKYGIASYQGFFINGHQFETHYTDRTRGHIYLKSHEVSDTMAFKWIVMRIKKNISLFNLMDNKYMLRRGDLATLILKERDYDFVDLEGMQANMTIITHFCYESLKKKYWERDDKILEAERNKRNHVEDRATHTLGAKFIARHNHDEENVILTCAKRDVTNSSEPHILSSILDIVYKGHHGGCERGRGLGWSRAVPWSKLEAATSNESVQNLTLELQNAREEIEAMQAREKEMEAREMEQLEAMKARESEMQESNKEMRDSNKEMQARLERMEALLSMHYSDGLVLLEELLELLLGAVVVAPATTSISAHIATITTTLEVTQMGVKFKGMCDVLVNEMCYPTPTPADHNYREANCQVLMSNEVLGAITRAEAKLEYTLANPTREADRQVHLSREVLEAHYEEMNNNNSNTTTTTLPTNYTLSKTRRPTQEIAVTL</sequence>